<dbReference type="eggNOG" id="COG0412">
    <property type="taxonomic scope" value="Bacteria"/>
</dbReference>
<comment type="caution">
    <text evidence="2">The sequence shown here is derived from an EMBL/GenBank/DDBJ whole genome shotgun (WGS) entry which is preliminary data.</text>
</comment>
<feature type="domain" description="Dienelactone hydrolase" evidence="1">
    <location>
        <begin position="2"/>
        <end position="215"/>
    </location>
</feature>
<keyword evidence="3" id="KW-1185">Reference proteome</keyword>
<evidence type="ECO:0000259" key="1">
    <source>
        <dbReference type="Pfam" id="PF01738"/>
    </source>
</evidence>
<reference evidence="2 3" key="1">
    <citation type="submission" date="2007-06" db="EMBL/GenBank/DDBJ databases">
        <authorList>
            <person name="Shimkets L."/>
            <person name="Ferriera S."/>
            <person name="Johnson J."/>
            <person name="Kravitz S."/>
            <person name="Beeson K."/>
            <person name="Sutton G."/>
            <person name="Rogers Y.-H."/>
            <person name="Friedman R."/>
            <person name="Frazier M."/>
            <person name="Venter J.C."/>
        </authorList>
    </citation>
    <scope>NUCLEOTIDE SEQUENCE [LARGE SCALE GENOMIC DNA]</scope>
    <source>
        <strain evidence="2 3">SIR-1</strain>
    </source>
</reference>
<dbReference type="PANTHER" id="PTHR46623:SF6">
    <property type="entry name" value="ALPHA_BETA-HYDROLASES SUPERFAMILY PROTEIN"/>
    <property type="match status" value="1"/>
</dbReference>
<dbReference type="InterPro" id="IPR002925">
    <property type="entry name" value="Dienelactn_hydro"/>
</dbReference>
<keyword evidence="2" id="KW-0378">Hydrolase</keyword>
<dbReference type="SUPFAM" id="SSF53474">
    <property type="entry name" value="alpha/beta-Hydrolases"/>
    <property type="match status" value="1"/>
</dbReference>
<proteinExistence type="predicted"/>
<dbReference type="InterPro" id="IPR051049">
    <property type="entry name" value="Dienelactone_hydrolase-like"/>
</dbReference>
<dbReference type="InterPro" id="IPR029058">
    <property type="entry name" value="AB_hydrolase_fold"/>
</dbReference>
<protein>
    <submittedName>
        <fullName evidence="2">Dienelactone hydrolase family protein</fullName>
    </submittedName>
</protein>
<sequence>MPGFAALPAGAERGVVVIHEILGRQPEIDRVIERFAERGYAAVGPDLFHGRRRLACIRQALSMFETGEGPLADGITDARDWLCAEASLSPERVGVIGFCIGGGMALAVAPRFAAVSTNYGDLPKAELLRRSPPILGCYGGRDRLFGRNGPRLEQLVDPLGVSCETHTFPTVGHSFLTDGHHPLMYALSRPLLGIRWDPEVAERGWLEIMAFFDRHL</sequence>
<dbReference type="Gene3D" id="3.40.50.1820">
    <property type="entry name" value="alpha/beta hydrolase"/>
    <property type="match status" value="1"/>
</dbReference>
<dbReference type="Pfam" id="PF01738">
    <property type="entry name" value="DLH"/>
    <property type="match status" value="1"/>
</dbReference>
<dbReference type="AlphaFoldDB" id="A6FXR7"/>
<dbReference type="GO" id="GO:0016787">
    <property type="term" value="F:hydrolase activity"/>
    <property type="evidence" value="ECO:0007669"/>
    <property type="project" value="UniProtKB-KW"/>
</dbReference>
<gene>
    <name evidence="2" type="ORF">PPSIR1_22099</name>
</gene>
<dbReference type="PANTHER" id="PTHR46623">
    <property type="entry name" value="CARBOXYMETHYLENEBUTENOLIDASE-RELATED"/>
    <property type="match status" value="1"/>
</dbReference>
<dbReference type="STRING" id="391625.PPSIR1_22099"/>
<dbReference type="Proteomes" id="UP000005801">
    <property type="component" value="Unassembled WGS sequence"/>
</dbReference>
<name>A6FXR7_9BACT</name>
<organism evidence="2 3">
    <name type="scientific">Plesiocystis pacifica SIR-1</name>
    <dbReference type="NCBI Taxonomy" id="391625"/>
    <lineage>
        <taxon>Bacteria</taxon>
        <taxon>Pseudomonadati</taxon>
        <taxon>Myxococcota</taxon>
        <taxon>Polyangia</taxon>
        <taxon>Nannocystales</taxon>
        <taxon>Nannocystaceae</taxon>
        <taxon>Plesiocystis</taxon>
    </lineage>
</organism>
<evidence type="ECO:0000313" key="2">
    <source>
        <dbReference type="EMBL" id="EDM81655.1"/>
    </source>
</evidence>
<evidence type="ECO:0000313" key="3">
    <source>
        <dbReference type="Proteomes" id="UP000005801"/>
    </source>
</evidence>
<accession>A6FXR7</accession>
<dbReference type="EMBL" id="ABCS01000002">
    <property type="protein sequence ID" value="EDM81655.1"/>
    <property type="molecule type" value="Genomic_DNA"/>
</dbReference>